<comment type="cofactor">
    <cofactor evidence="1">
        <name>heme b</name>
        <dbReference type="ChEBI" id="CHEBI:60344"/>
    </cofactor>
</comment>
<dbReference type="PANTHER" id="PTHR10422">
    <property type="entry name" value="CYTOCHROME C OXIDASE SUBUNIT 1"/>
    <property type="match status" value="1"/>
</dbReference>
<evidence type="ECO:0000256" key="11">
    <source>
        <dbReference type="ARBA" id="ARBA00022723"/>
    </source>
</evidence>
<evidence type="ECO:0000256" key="13">
    <source>
        <dbReference type="ARBA" id="ARBA00022982"/>
    </source>
</evidence>
<keyword evidence="8 19" id="KW-0349">Heme</keyword>
<evidence type="ECO:0000256" key="20">
    <source>
        <dbReference type="RuleBase" id="RU000370"/>
    </source>
</evidence>
<keyword evidence="13 20" id="KW-0249">Electron transport</keyword>
<gene>
    <name evidence="23" type="ORF">EDC30_101379</name>
</gene>
<dbReference type="Gene3D" id="1.20.210.10">
    <property type="entry name" value="Cytochrome c oxidase-like, subunit I domain"/>
    <property type="match status" value="1"/>
</dbReference>
<keyword evidence="11 19" id="KW-0479">Metal-binding</keyword>
<feature type="transmembrane region" description="Helical" evidence="21">
    <location>
        <begin position="91"/>
        <end position="110"/>
    </location>
</feature>
<dbReference type="PANTHER" id="PTHR10422:SF29">
    <property type="entry name" value="CYTOCHROME C OXIDASE SUBUNIT 1 HOMOLOG, BACTEROID"/>
    <property type="match status" value="1"/>
</dbReference>
<feature type="binding site" description="axial binding residue" evidence="19">
    <location>
        <position position="343"/>
    </location>
    <ligand>
        <name>heme b</name>
        <dbReference type="ChEBI" id="CHEBI:60344"/>
        <label>2; high-spin</label>
    </ligand>
    <ligandPart>
        <name>Fe</name>
        <dbReference type="ChEBI" id="CHEBI:18248"/>
    </ligandPart>
</feature>
<evidence type="ECO:0000256" key="5">
    <source>
        <dbReference type="ARBA" id="ARBA00012949"/>
    </source>
</evidence>
<reference evidence="23 24" key="1">
    <citation type="submission" date="2019-03" db="EMBL/GenBank/DDBJ databases">
        <title>Genomic Encyclopedia of Type Strains, Phase IV (KMG-IV): sequencing the most valuable type-strain genomes for metagenomic binning, comparative biology and taxonomic classification.</title>
        <authorList>
            <person name="Goeker M."/>
        </authorList>
    </citation>
    <scope>NUCLEOTIDE SEQUENCE [LARGE SCALE GENOMIC DNA]</scope>
    <source>
        <strain evidence="23 24">DSM 7445</strain>
    </source>
</reference>
<evidence type="ECO:0000256" key="8">
    <source>
        <dbReference type="ARBA" id="ARBA00022617"/>
    </source>
</evidence>
<dbReference type="UniPathway" id="UPA00705"/>
<feature type="transmembrane region" description="Helical" evidence="21">
    <location>
        <begin position="431"/>
        <end position="451"/>
    </location>
</feature>
<comment type="cofactor">
    <cofactor evidence="19">
        <name>heme</name>
        <dbReference type="ChEBI" id="CHEBI:30413"/>
    </cofactor>
    <text evidence="19">Binds 2 heme groups per subunit, denoted as high- and low-spin.</text>
</comment>
<dbReference type="OrthoDB" id="9806838at2"/>
<evidence type="ECO:0000256" key="1">
    <source>
        <dbReference type="ARBA" id="ARBA00001970"/>
    </source>
</evidence>
<comment type="cofactor">
    <cofactor evidence="19">
        <name>Cu(2+)</name>
        <dbReference type="ChEBI" id="CHEBI:29036"/>
    </cofactor>
    <text evidence="19">Binds 1 copper ion per subunit, denoted as copper B.</text>
</comment>
<dbReference type="Proteomes" id="UP000295382">
    <property type="component" value="Unassembled WGS sequence"/>
</dbReference>
<feature type="transmembrane region" description="Helical" evidence="21">
    <location>
        <begin position="202"/>
        <end position="223"/>
    </location>
</feature>
<proteinExistence type="inferred from homology"/>
<dbReference type="InterPro" id="IPR023616">
    <property type="entry name" value="Cyt_c_oxase-like_su1_dom"/>
</dbReference>
<evidence type="ECO:0000256" key="18">
    <source>
        <dbReference type="ARBA" id="ARBA00047816"/>
    </source>
</evidence>
<keyword evidence="10 20" id="KW-0812">Transmembrane</keyword>
<keyword evidence="6 20" id="KW-0813">Transport</keyword>
<feature type="transmembrane region" description="Helical" evidence="21">
    <location>
        <begin position="344"/>
        <end position="364"/>
    </location>
</feature>
<keyword evidence="7" id="KW-1003">Cell membrane</keyword>
<keyword evidence="16" id="KW-0186">Copper</keyword>
<dbReference type="EMBL" id="SLZQ01000001">
    <property type="protein sequence ID" value="TCS39423.1"/>
    <property type="molecule type" value="Genomic_DNA"/>
</dbReference>
<dbReference type="NCBIfam" id="TIGR00780">
    <property type="entry name" value="ccoN"/>
    <property type="match status" value="1"/>
</dbReference>
<evidence type="ECO:0000256" key="12">
    <source>
        <dbReference type="ARBA" id="ARBA00022967"/>
    </source>
</evidence>
<feature type="binding site" description="axial binding residue" evidence="19">
    <location>
        <position position="58"/>
    </location>
    <ligand>
        <name>heme b</name>
        <dbReference type="ChEBI" id="CHEBI:60344"/>
        <label>1; low-spin</label>
    </ligand>
    <ligandPart>
        <name>Fe</name>
        <dbReference type="ChEBI" id="CHEBI:18248"/>
    </ligandPart>
</feature>
<feature type="transmembrane region" description="Helical" evidence="21">
    <location>
        <begin position="15"/>
        <end position="39"/>
    </location>
</feature>
<dbReference type="InterPro" id="IPR004677">
    <property type="entry name" value="Cyt_c_oxidase_cbb3_su1"/>
</dbReference>
<evidence type="ECO:0000256" key="14">
    <source>
        <dbReference type="ARBA" id="ARBA00022989"/>
    </source>
</evidence>
<dbReference type="GO" id="GO:0046872">
    <property type="term" value="F:metal ion binding"/>
    <property type="evidence" value="ECO:0007669"/>
    <property type="project" value="UniProtKB-KW"/>
</dbReference>
<evidence type="ECO:0000313" key="24">
    <source>
        <dbReference type="Proteomes" id="UP000295382"/>
    </source>
</evidence>
<evidence type="ECO:0000256" key="3">
    <source>
        <dbReference type="ARBA" id="ARBA00004673"/>
    </source>
</evidence>
<evidence type="ECO:0000256" key="17">
    <source>
        <dbReference type="ARBA" id="ARBA00023136"/>
    </source>
</evidence>
<accession>A0A4R3I310</accession>
<feature type="transmembrane region" description="Helical" evidence="21">
    <location>
        <begin position="272"/>
        <end position="292"/>
    </location>
</feature>
<keyword evidence="12" id="KW-1278">Translocase</keyword>
<evidence type="ECO:0000259" key="22">
    <source>
        <dbReference type="PROSITE" id="PS50855"/>
    </source>
</evidence>
<dbReference type="PROSITE" id="PS50855">
    <property type="entry name" value="COX1"/>
    <property type="match status" value="1"/>
</dbReference>
<evidence type="ECO:0000256" key="4">
    <source>
        <dbReference type="ARBA" id="ARBA00009578"/>
    </source>
</evidence>
<evidence type="ECO:0000256" key="9">
    <source>
        <dbReference type="ARBA" id="ARBA00022660"/>
    </source>
</evidence>
<evidence type="ECO:0000256" key="2">
    <source>
        <dbReference type="ARBA" id="ARBA00004651"/>
    </source>
</evidence>
<dbReference type="EC" id="7.1.1.9" evidence="5"/>
<dbReference type="SUPFAM" id="SSF81442">
    <property type="entry name" value="Cytochrome c oxidase subunit I-like"/>
    <property type="match status" value="1"/>
</dbReference>
<keyword evidence="17 21" id="KW-0472">Membrane</keyword>
<dbReference type="InterPro" id="IPR000883">
    <property type="entry name" value="Cyt_C_Oxase_1"/>
</dbReference>
<comment type="similarity">
    <text evidence="4 20">Belongs to the heme-copper respiratory oxidase family.</text>
</comment>
<feature type="transmembrane region" description="Helical" evidence="21">
    <location>
        <begin position="160"/>
        <end position="182"/>
    </location>
</feature>
<feature type="binding site" evidence="19">
    <location>
        <position position="255"/>
    </location>
    <ligand>
        <name>Cu cation</name>
        <dbReference type="ChEBI" id="CHEBI:23378"/>
        <label>B</label>
    </ligand>
</feature>
<evidence type="ECO:0000256" key="10">
    <source>
        <dbReference type="ARBA" id="ARBA00022692"/>
    </source>
</evidence>
<dbReference type="GO" id="GO:0020037">
    <property type="term" value="F:heme binding"/>
    <property type="evidence" value="ECO:0007669"/>
    <property type="project" value="InterPro"/>
</dbReference>
<evidence type="ECO:0000256" key="7">
    <source>
        <dbReference type="ARBA" id="ARBA00022475"/>
    </source>
</evidence>
<name>A0A4R3I310_PAULE</name>
<keyword evidence="14 21" id="KW-1133">Transmembrane helix</keyword>
<dbReference type="GO" id="GO:0005886">
    <property type="term" value="C:plasma membrane"/>
    <property type="evidence" value="ECO:0007669"/>
    <property type="project" value="UniProtKB-SubCell"/>
</dbReference>
<feature type="transmembrane region" description="Helical" evidence="21">
    <location>
        <begin position="235"/>
        <end position="252"/>
    </location>
</feature>
<dbReference type="FunFam" id="1.20.210.10:FF:000005">
    <property type="entry name" value="Cytochrome c oxidase, cbb3-type, subunit I"/>
    <property type="match status" value="1"/>
</dbReference>
<organism evidence="23 24">
    <name type="scientific">Paucimonas lemoignei</name>
    <name type="common">Pseudomonas lemoignei</name>
    <dbReference type="NCBI Taxonomy" id="29443"/>
    <lineage>
        <taxon>Bacteria</taxon>
        <taxon>Pseudomonadati</taxon>
        <taxon>Pseudomonadota</taxon>
        <taxon>Betaproteobacteria</taxon>
        <taxon>Burkholderiales</taxon>
        <taxon>Burkholderiaceae</taxon>
        <taxon>Paucimonas</taxon>
    </lineage>
</organism>
<evidence type="ECO:0000256" key="16">
    <source>
        <dbReference type="ARBA" id="ARBA00023008"/>
    </source>
</evidence>
<keyword evidence="15 19" id="KW-0408">Iron</keyword>
<protein>
    <recommendedName>
        <fullName evidence="5">cytochrome-c oxidase</fullName>
        <ecNumber evidence="5">7.1.1.9</ecNumber>
    </recommendedName>
</protein>
<evidence type="ECO:0000256" key="21">
    <source>
        <dbReference type="SAM" id="Phobius"/>
    </source>
</evidence>
<evidence type="ECO:0000256" key="15">
    <source>
        <dbReference type="ARBA" id="ARBA00023004"/>
    </source>
</evidence>
<dbReference type="InterPro" id="IPR023615">
    <property type="entry name" value="Cyt_c_Oxase_su1_BS"/>
</dbReference>
<keyword evidence="24" id="KW-1185">Reference proteome</keyword>
<feature type="binding site" evidence="19">
    <location>
        <position position="256"/>
    </location>
    <ligand>
        <name>Cu cation</name>
        <dbReference type="ChEBI" id="CHEBI:23378"/>
        <label>B</label>
    </ligand>
</feature>
<sequence>MDTQLNYNYKVVKQFAIATVVWGVVGMLVGVFIAAQLAWPALNFDIAWLSYGRLRPLHTNAVIFAFGGCALFATSYYVVQRTSQVRLFSDGLAAFTFWGWQLVIVAAAITLPMGYTQGKEYAELEWPIDLLIAVVWVSYAVVFFGTLWKRKVPHIYVANWFFGGFILAVALLHIVNSMAMPASMTKSYSAYSGVQDAMIQWWYGHNAVGFFLTAGFLGMMYYFIPKQAEKPVYSYRLSIVHFWALIFTYMWAGPHHLHYTALPDWAQSVGMVFSLILLAPSWGGMINGMMTLSGAWHKLRDDPILKFLIVSLSFYGMATFEGPMMSIKTVNALSHYTDWTVGHVHAGALGWVGFITMGSIYYLLPRLAGKQQMWSKRLIELHFWVATIGIVLYIASMWIAGVMQGLMWRAVNSDGTLTYSFVESVKATYPYYVIRLAGGLLYLSGMVLMAVNTVMTLRGSLPANTRIPALAPAASAHATAAAHV</sequence>
<feature type="transmembrane region" description="Helical" evidence="21">
    <location>
        <begin position="384"/>
        <end position="411"/>
    </location>
</feature>
<comment type="subcellular location">
    <subcellularLocation>
        <location evidence="2">Cell membrane</location>
        <topology evidence="2">Multi-pass membrane protein</topology>
    </subcellularLocation>
</comment>
<feature type="binding site" evidence="19">
    <location>
        <position position="205"/>
    </location>
    <ligand>
        <name>Cu cation</name>
        <dbReference type="ChEBI" id="CHEBI:23378"/>
        <label>B</label>
    </ligand>
</feature>
<feature type="domain" description="Cytochrome oxidase subunit I profile" evidence="22">
    <location>
        <begin position="15"/>
        <end position="484"/>
    </location>
</feature>
<dbReference type="RefSeq" id="WP_132256732.1">
    <property type="nucleotide sequence ID" value="NZ_SLZQ01000001.1"/>
</dbReference>
<evidence type="ECO:0000256" key="6">
    <source>
        <dbReference type="ARBA" id="ARBA00022448"/>
    </source>
</evidence>
<comment type="pathway">
    <text evidence="3">Energy metabolism; oxidative phosphorylation.</text>
</comment>
<dbReference type="GO" id="GO:0015990">
    <property type="term" value="P:electron transport coupled proton transport"/>
    <property type="evidence" value="ECO:0007669"/>
    <property type="project" value="TreeGrafter"/>
</dbReference>
<comment type="caution">
    <text evidence="23">The sequence shown here is derived from an EMBL/GenBank/DDBJ whole genome shotgun (WGS) entry which is preliminary data.</text>
</comment>
<feature type="transmembrane region" description="Helical" evidence="21">
    <location>
        <begin position="59"/>
        <end position="79"/>
    </location>
</feature>
<dbReference type="Pfam" id="PF00115">
    <property type="entry name" value="COX1"/>
    <property type="match status" value="1"/>
</dbReference>
<comment type="catalytic activity">
    <reaction evidence="18">
        <text>4 Fe(II)-[cytochrome c] + O2 + 8 H(+)(in) = 4 Fe(III)-[cytochrome c] + 2 H2O + 4 H(+)(out)</text>
        <dbReference type="Rhea" id="RHEA:11436"/>
        <dbReference type="Rhea" id="RHEA-COMP:10350"/>
        <dbReference type="Rhea" id="RHEA-COMP:14399"/>
        <dbReference type="ChEBI" id="CHEBI:15377"/>
        <dbReference type="ChEBI" id="CHEBI:15378"/>
        <dbReference type="ChEBI" id="CHEBI:15379"/>
        <dbReference type="ChEBI" id="CHEBI:29033"/>
        <dbReference type="ChEBI" id="CHEBI:29034"/>
        <dbReference type="EC" id="7.1.1.9"/>
    </reaction>
</comment>
<dbReference type="GO" id="GO:0004129">
    <property type="term" value="F:cytochrome-c oxidase activity"/>
    <property type="evidence" value="ECO:0007669"/>
    <property type="project" value="UniProtKB-EC"/>
</dbReference>
<evidence type="ECO:0000256" key="19">
    <source>
        <dbReference type="PIRSR" id="PIRSR604677-50"/>
    </source>
</evidence>
<dbReference type="PROSITE" id="PS00077">
    <property type="entry name" value="COX1_CUB"/>
    <property type="match status" value="1"/>
</dbReference>
<dbReference type="InterPro" id="IPR036927">
    <property type="entry name" value="Cyt_c_oxase-like_su1_sf"/>
</dbReference>
<dbReference type="GO" id="GO:0006119">
    <property type="term" value="P:oxidative phosphorylation"/>
    <property type="evidence" value="ECO:0007669"/>
    <property type="project" value="UniProtKB-UniPathway"/>
</dbReference>
<evidence type="ECO:0000313" key="23">
    <source>
        <dbReference type="EMBL" id="TCS39423.1"/>
    </source>
</evidence>
<feature type="binding site" description="axial binding residue" evidence="19">
    <location>
        <position position="345"/>
    </location>
    <ligand>
        <name>heme b</name>
        <dbReference type="ChEBI" id="CHEBI:60344"/>
        <label>1; low-spin</label>
    </ligand>
    <ligandPart>
        <name>Fe</name>
        <dbReference type="ChEBI" id="CHEBI:18248"/>
    </ligandPart>
</feature>
<feature type="transmembrane region" description="Helical" evidence="21">
    <location>
        <begin position="304"/>
        <end position="324"/>
    </location>
</feature>
<feature type="transmembrane region" description="Helical" evidence="21">
    <location>
        <begin position="130"/>
        <end position="148"/>
    </location>
</feature>
<keyword evidence="9 20" id="KW-0679">Respiratory chain</keyword>
<dbReference type="AlphaFoldDB" id="A0A4R3I310"/>
<dbReference type="GO" id="GO:0022904">
    <property type="term" value="P:respiratory electron transport chain"/>
    <property type="evidence" value="ECO:0007669"/>
    <property type="project" value="TreeGrafter"/>
</dbReference>
<dbReference type="CDD" id="cd01661">
    <property type="entry name" value="cbb3_Oxidase_I"/>
    <property type="match status" value="1"/>
</dbReference>